<dbReference type="SUPFAM" id="SSF56935">
    <property type="entry name" value="Porins"/>
    <property type="match status" value="1"/>
</dbReference>
<dbReference type="AlphaFoldDB" id="A0A7W9U4G6"/>
<protein>
    <submittedName>
        <fullName evidence="1">Uncharacterized protein</fullName>
    </submittedName>
</protein>
<name>A0A7W9U4G6_9BURK</name>
<dbReference type="RefSeq" id="WP_183732745.1">
    <property type="nucleotide sequence ID" value="NZ_JACHBW010000033.1"/>
</dbReference>
<dbReference type="EMBL" id="JACHBW010000033">
    <property type="protein sequence ID" value="MBB6106834.1"/>
    <property type="molecule type" value="Genomic_DNA"/>
</dbReference>
<gene>
    <name evidence="1" type="ORF">F4827_006713</name>
</gene>
<proteinExistence type="predicted"/>
<evidence type="ECO:0000313" key="2">
    <source>
        <dbReference type="Proteomes" id="UP000571554"/>
    </source>
</evidence>
<sequence length="87" mass="9461">MAGGYIYTHRSAVSDACRAQYHEFNLSAFYALSRRTWRYGPIAYQQPSGATLDGCRNAVVATASLADVSNGASSANGRRAGAKRWRE</sequence>
<organism evidence="1 2">
    <name type="scientific">Paraburkholderia bannensis</name>
    <dbReference type="NCBI Taxonomy" id="765414"/>
    <lineage>
        <taxon>Bacteria</taxon>
        <taxon>Pseudomonadati</taxon>
        <taxon>Pseudomonadota</taxon>
        <taxon>Betaproteobacteria</taxon>
        <taxon>Burkholderiales</taxon>
        <taxon>Burkholderiaceae</taxon>
        <taxon>Paraburkholderia</taxon>
    </lineage>
</organism>
<keyword evidence="2" id="KW-1185">Reference proteome</keyword>
<evidence type="ECO:0000313" key="1">
    <source>
        <dbReference type="EMBL" id="MBB6106834.1"/>
    </source>
</evidence>
<dbReference type="Proteomes" id="UP000571554">
    <property type="component" value="Unassembled WGS sequence"/>
</dbReference>
<reference evidence="1 2" key="1">
    <citation type="submission" date="2020-08" db="EMBL/GenBank/DDBJ databases">
        <title>Above-ground endophytic microbial communities from plants in different locations in the United States.</title>
        <authorList>
            <person name="Frank C."/>
        </authorList>
    </citation>
    <scope>NUCLEOTIDE SEQUENCE [LARGE SCALE GENOMIC DNA]</scope>
    <source>
        <strain evidence="1 2">WP4_2_2</strain>
    </source>
</reference>
<accession>A0A7W9U4G6</accession>
<comment type="caution">
    <text evidence="1">The sequence shown here is derived from an EMBL/GenBank/DDBJ whole genome shotgun (WGS) entry which is preliminary data.</text>
</comment>